<dbReference type="EMBL" id="GBXM01057950">
    <property type="protein sequence ID" value="JAH50627.1"/>
    <property type="molecule type" value="Transcribed_RNA"/>
</dbReference>
<proteinExistence type="predicted"/>
<reference evidence="1" key="1">
    <citation type="submission" date="2014-11" db="EMBL/GenBank/DDBJ databases">
        <authorList>
            <person name="Amaro Gonzalez C."/>
        </authorList>
    </citation>
    <scope>NUCLEOTIDE SEQUENCE</scope>
</reference>
<sequence length="43" mass="4630">MASFNQTYVSVIPIAVSDSAVDSFMKHLSVLCSAIRKSLRISG</sequence>
<name>A0A0E9TB19_ANGAN</name>
<evidence type="ECO:0000313" key="1">
    <source>
        <dbReference type="EMBL" id="JAH50627.1"/>
    </source>
</evidence>
<organism evidence="1">
    <name type="scientific">Anguilla anguilla</name>
    <name type="common">European freshwater eel</name>
    <name type="synonym">Muraena anguilla</name>
    <dbReference type="NCBI Taxonomy" id="7936"/>
    <lineage>
        <taxon>Eukaryota</taxon>
        <taxon>Metazoa</taxon>
        <taxon>Chordata</taxon>
        <taxon>Craniata</taxon>
        <taxon>Vertebrata</taxon>
        <taxon>Euteleostomi</taxon>
        <taxon>Actinopterygii</taxon>
        <taxon>Neopterygii</taxon>
        <taxon>Teleostei</taxon>
        <taxon>Anguilliformes</taxon>
        <taxon>Anguillidae</taxon>
        <taxon>Anguilla</taxon>
    </lineage>
</organism>
<reference evidence="1" key="2">
    <citation type="journal article" date="2015" name="Fish Shellfish Immunol.">
        <title>Early steps in the European eel (Anguilla anguilla)-Vibrio vulnificus interaction in the gills: Role of the RtxA13 toxin.</title>
        <authorList>
            <person name="Callol A."/>
            <person name="Pajuelo D."/>
            <person name="Ebbesson L."/>
            <person name="Teles M."/>
            <person name="MacKenzie S."/>
            <person name="Amaro C."/>
        </authorList>
    </citation>
    <scope>NUCLEOTIDE SEQUENCE</scope>
</reference>
<accession>A0A0E9TB19</accession>
<protein>
    <submittedName>
        <fullName evidence="1">Uncharacterized protein</fullName>
    </submittedName>
</protein>
<dbReference type="AlphaFoldDB" id="A0A0E9TB19"/>